<proteinExistence type="predicted"/>
<protein>
    <submittedName>
        <fullName evidence="1">Uncharacterized protein</fullName>
    </submittedName>
</protein>
<reference evidence="1 2" key="1">
    <citation type="submission" date="2019-10" db="EMBL/GenBank/DDBJ databases">
        <title>Actinomadura rubteroloni sp. nov. and Actinomadura macrotermitis sp. nov., isolated from the gut of fungus growing-termite Macrotermes natalensis.</title>
        <authorList>
            <person name="Benndorf R."/>
            <person name="Martin K."/>
            <person name="Kuefner M."/>
            <person name="De Beer W."/>
            <person name="Kaster A.-K."/>
            <person name="Vollmers J."/>
            <person name="Poulsen M."/>
            <person name="Beemelmanns C."/>
        </authorList>
    </citation>
    <scope>NUCLEOTIDE SEQUENCE [LARGE SCALE GENOMIC DNA]</scope>
    <source>
        <strain evidence="1 2">RB68</strain>
    </source>
</reference>
<dbReference type="EMBL" id="WEGH01000001">
    <property type="protein sequence ID" value="MQY04266.1"/>
    <property type="molecule type" value="Genomic_DNA"/>
</dbReference>
<evidence type="ECO:0000313" key="1">
    <source>
        <dbReference type="EMBL" id="MQY04266.1"/>
    </source>
</evidence>
<gene>
    <name evidence="1" type="ORF">ACRB68_23170</name>
</gene>
<sequence length="246" mass="26444">MGTSAAYLAFRTPVDGPEPFPGHDRDAAATAGWTYIADRIENCDVLEDGLAGIPGPALSALVCDSDYALVTGHLNGEEQWTAYINQHLADALEVPTPDLPSAEDEDLLDRITAWAGRPVDRDRLRQIFATPYTFADDGLLALEQLLGVISPKVRPFGTDQRTDHEISLWAPAGETVPDEVIAEIERAVRGEAFPSDPDENGHRIVFFVPKSADAVPAFAAALRASGLSPATRINGDGWTTLAELGR</sequence>
<dbReference type="AlphaFoldDB" id="A0A7K0BTA3"/>
<comment type="caution">
    <text evidence="1">The sequence shown here is derived from an EMBL/GenBank/DDBJ whole genome shotgun (WGS) entry which is preliminary data.</text>
</comment>
<dbReference type="Proteomes" id="UP000487268">
    <property type="component" value="Unassembled WGS sequence"/>
</dbReference>
<name>A0A7K0BTA3_9ACTN</name>
<keyword evidence="2" id="KW-1185">Reference proteome</keyword>
<organism evidence="1 2">
    <name type="scientific">Actinomadura macrotermitis</name>
    <dbReference type="NCBI Taxonomy" id="2585200"/>
    <lineage>
        <taxon>Bacteria</taxon>
        <taxon>Bacillati</taxon>
        <taxon>Actinomycetota</taxon>
        <taxon>Actinomycetes</taxon>
        <taxon>Streptosporangiales</taxon>
        <taxon>Thermomonosporaceae</taxon>
        <taxon>Actinomadura</taxon>
    </lineage>
</organism>
<dbReference type="RefSeq" id="WP_153532053.1">
    <property type="nucleotide sequence ID" value="NZ_WEGH01000001.1"/>
</dbReference>
<evidence type="ECO:0000313" key="2">
    <source>
        <dbReference type="Proteomes" id="UP000487268"/>
    </source>
</evidence>
<accession>A0A7K0BTA3</accession>